<dbReference type="NCBIfam" id="TIGR00358">
    <property type="entry name" value="3_prime_RNase"/>
    <property type="match status" value="1"/>
</dbReference>
<evidence type="ECO:0000256" key="2">
    <source>
        <dbReference type="ARBA" id="ARBA00004496"/>
    </source>
</evidence>
<dbReference type="InterPro" id="IPR011129">
    <property type="entry name" value="CSD"/>
</dbReference>
<dbReference type="RefSeq" id="WP_329776377.1">
    <property type="nucleotide sequence ID" value="NZ_JAYDYW010000013.1"/>
</dbReference>
<keyword evidence="12" id="KW-1185">Reference proteome</keyword>
<evidence type="ECO:0000256" key="8">
    <source>
        <dbReference type="HAMAP-Rule" id="MF_01895"/>
    </source>
</evidence>
<dbReference type="PROSITE" id="PS50126">
    <property type="entry name" value="S1"/>
    <property type="match status" value="1"/>
</dbReference>
<feature type="compositionally biased region" description="Low complexity" evidence="9">
    <location>
        <begin position="803"/>
        <end position="813"/>
    </location>
</feature>
<dbReference type="SMART" id="SM00955">
    <property type="entry name" value="RNB"/>
    <property type="match status" value="1"/>
</dbReference>
<comment type="similarity">
    <text evidence="8">Belongs to the RNR ribonuclease family. RNase R subfamily.</text>
</comment>
<keyword evidence="3 8" id="KW-0963">Cytoplasm</keyword>
<feature type="domain" description="S1 motif" evidence="10">
    <location>
        <begin position="637"/>
        <end position="720"/>
    </location>
</feature>
<dbReference type="InterPro" id="IPR022966">
    <property type="entry name" value="RNase_II/R_CS"/>
</dbReference>
<dbReference type="InterPro" id="IPR012340">
    <property type="entry name" value="NA-bd_OB-fold"/>
</dbReference>
<evidence type="ECO:0000256" key="3">
    <source>
        <dbReference type="ARBA" id="ARBA00022490"/>
    </source>
</evidence>
<feature type="compositionally biased region" description="Basic residues" evidence="9">
    <location>
        <begin position="756"/>
        <end position="775"/>
    </location>
</feature>
<comment type="function">
    <text evidence="8">3'-5' exoribonuclease that releases 5'-nucleoside monophosphates and is involved in maturation of structured RNAs.</text>
</comment>
<protein>
    <recommendedName>
        <fullName evidence="8">Ribonuclease R</fullName>
        <shortName evidence="8">RNase R</shortName>
        <ecNumber evidence="8">3.1.13.1</ecNumber>
    </recommendedName>
</protein>
<dbReference type="InterPro" id="IPR050180">
    <property type="entry name" value="RNR_Ribonuclease"/>
</dbReference>
<dbReference type="InterPro" id="IPR013223">
    <property type="entry name" value="RNase_B_OB_dom"/>
</dbReference>
<name>A0ABU7G7V3_9ALTE</name>
<gene>
    <name evidence="8 11" type="primary">rnr</name>
    <name evidence="11" type="ORF">SNR37_000827</name>
</gene>
<comment type="caution">
    <text evidence="11">The sequence shown here is derived from an EMBL/GenBank/DDBJ whole genome shotgun (WGS) entry which is preliminary data.</text>
</comment>
<feature type="region of interest" description="Disordered" evidence="9">
    <location>
        <begin position="726"/>
        <end position="841"/>
    </location>
</feature>
<accession>A0ABU7G7V3</accession>
<dbReference type="InterPro" id="IPR011805">
    <property type="entry name" value="RNase_R"/>
</dbReference>
<dbReference type="Pfam" id="PF17876">
    <property type="entry name" value="CSD2"/>
    <property type="match status" value="1"/>
</dbReference>
<dbReference type="HAMAP" id="MF_01895">
    <property type="entry name" value="RNase_R"/>
    <property type="match status" value="1"/>
</dbReference>
<dbReference type="InterPro" id="IPR003029">
    <property type="entry name" value="S1_domain"/>
</dbReference>
<keyword evidence="6 8" id="KW-0269">Exonuclease</keyword>
<dbReference type="SMART" id="SM00316">
    <property type="entry name" value="S1"/>
    <property type="match status" value="1"/>
</dbReference>
<dbReference type="NCBIfam" id="NF008648">
    <property type="entry name" value="PRK11642.1"/>
    <property type="match status" value="1"/>
</dbReference>
<dbReference type="PANTHER" id="PTHR23355:SF9">
    <property type="entry name" value="DIS3-LIKE EXONUCLEASE 2"/>
    <property type="match status" value="1"/>
</dbReference>
<evidence type="ECO:0000256" key="1">
    <source>
        <dbReference type="ARBA" id="ARBA00001849"/>
    </source>
</evidence>
<proteinExistence type="inferred from homology"/>
<dbReference type="Pfam" id="PF08206">
    <property type="entry name" value="OB_RNB"/>
    <property type="match status" value="1"/>
</dbReference>
<evidence type="ECO:0000259" key="10">
    <source>
        <dbReference type="PROSITE" id="PS50126"/>
    </source>
</evidence>
<comment type="subcellular location">
    <subcellularLocation>
        <location evidence="2 8">Cytoplasm</location>
    </subcellularLocation>
</comment>
<dbReference type="EMBL" id="JAYDYW010000013">
    <property type="protein sequence ID" value="MEE1675501.1"/>
    <property type="molecule type" value="Genomic_DNA"/>
</dbReference>
<evidence type="ECO:0000256" key="6">
    <source>
        <dbReference type="ARBA" id="ARBA00022839"/>
    </source>
</evidence>
<evidence type="ECO:0000313" key="12">
    <source>
        <dbReference type="Proteomes" id="UP001310248"/>
    </source>
</evidence>
<dbReference type="SMART" id="SM00357">
    <property type="entry name" value="CSP"/>
    <property type="match status" value="1"/>
</dbReference>
<reference evidence="11 12" key="2">
    <citation type="submission" date="2023-12" db="EMBL/GenBank/DDBJ databases">
        <authorList>
            <consortium name="Cladostephus spongiosus"/>
            <person name="Lorente B."/>
            <person name="Cabral C."/>
            <person name="Frias J."/>
            <person name="Faria J."/>
            <person name="Toubarro D."/>
        </authorList>
    </citation>
    <scope>NUCLEOTIDE SEQUENCE [LARGE SCALE GENOMIC DNA]</scope>
    <source>
        <strain evidence="11 12">ZMCS4</strain>
    </source>
</reference>
<dbReference type="SUPFAM" id="SSF50249">
    <property type="entry name" value="Nucleic acid-binding proteins"/>
    <property type="match status" value="4"/>
</dbReference>
<organism evidence="11 12">
    <name type="scientific">Agarivorans aestuarii</name>
    <dbReference type="NCBI Taxonomy" id="1563703"/>
    <lineage>
        <taxon>Bacteria</taxon>
        <taxon>Pseudomonadati</taxon>
        <taxon>Pseudomonadota</taxon>
        <taxon>Gammaproteobacteria</taxon>
        <taxon>Alteromonadales</taxon>
        <taxon>Alteromonadaceae</taxon>
        <taxon>Agarivorans</taxon>
    </lineage>
</organism>
<evidence type="ECO:0000256" key="4">
    <source>
        <dbReference type="ARBA" id="ARBA00022722"/>
    </source>
</evidence>
<dbReference type="PANTHER" id="PTHR23355">
    <property type="entry name" value="RIBONUCLEASE"/>
    <property type="match status" value="1"/>
</dbReference>
<dbReference type="Proteomes" id="UP001310248">
    <property type="component" value="Unassembled WGS sequence"/>
</dbReference>
<sequence length="841" mass="94390">MQNQAVSATLKSTLLAALSEEMAPVSKDWLKALCNEQQQSQFSTSLAELLDEGAIVTTRIGAYTLPERLGLVTGTIIGHRDGFGFLKTTQEGTDLFLPAKEMRKVFHNDFVLAAPSSMDKRGRREGQVIRVLKPGKLELVGRFFVEGNHRYVVPDDSRINQDILIGKNDTAGARQGQVVVIEVISRPSAPKLAVGKVTDILGEKMAPGMEVQVALRNHDIPHEWPKAVTKAVSKLEEEVDEASKQNRVDLRDLPLVTIDGEDARDFDDAVFCEAKKSGGWRLWVAIADVSYYVRPDAALDKEALNRGNSVYFPDQVIPMLPEQLSNGLCSLNPKVDRLCMVAEMTISAAGRLSGYKFYEAVMHSHARFTYNKVAAILDGDEALAQRYSEQVPHLQELHRLYSALKVSRAQRGGIELETQETRFIFNAQRKIEQIVPLTRNDAHKMIEECMIQANVAAAKFVEKHQQAILYRVHDRPGKERLTNFRGFLNELGLPLGGGEEPQPSDYFKLVEAIQERPDLELIQTMLLRSMMQAVYQPDNLGHFGLALKSYAHFTSPIRRYPDLLLHRVIKFLVNKLEAEAAGKTVKNKWTVTGGFSYQDDEMDKFGEVCSMTERRADDATREVSDSLKCEYMQDHVGTVLPATIAAVTGFGFFARLDEFHIDGLVHINSLRGDYYHYDAARQVLVGEKTGKRFRIGDAVTVKVASVNMADRKMEFVIVNKDGQADEFDRPERRGKDGARGKRFAKPGEEREAGKRSDKKKPRHRDSKNKGKRRKPSSASDSTKQAESENKGGFSPWQQRDPAANKAKSNNEASAKTRKKPKKKRKQRPGKQERNAAKQQKN</sequence>
<keyword evidence="5 8" id="KW-0378">Hydrolase</keyword>
<dbReference type="Gene3D" id="2.40.50.140">
    <property type="entry name" value="Nucleic acid-binding proteins"/>
    <property type="match status" value="2"/>
</dbReference>
<keyword evidence="7 8" id="KW-0694">RNA-binding</keyword>
<feature type="compositionally biased region" description="Basic and acidic residues" evidence="9">
    <location>
        <begin position="726"/>
        <end position="755"/>
    </location>
</feature>
<keyword evidence="4 8" id="KW-0540">Nuclease</keyword>
<comment type="catalytic activity">
    <reaction evidence="1 8">
        <text>Exonucleolytic cleavage in the 3'- to 5'-direction to yield nucleoside 5'-phosphates.</text>
        <dbReference type="EC" id="3.1.13.1"/>
    </reaction>
</comment>
<evidence type="ECO:0000256" key="9">
    <source>
        <dbReference type="SAM" id="MobiDB-lite"/>
    </source>
</evidence>
<dbReference type="InterPro" id="IPR040476">
    <property type="entry name" value="CSD2"/>
</dbReference>
<evidence type="ECO:0000256" key="7">
    <source>
        <dbReference type="ARBA" id="ARBA00022884"/>
    </source>
</evidence>
<feature type="compositionally biased region" description="Basic residues" evidence="9">
    <location>
        <begin position="815"/>
        <end position="828"/>
    </location>
</feature>
<dbReference type="Pfam" id="PF00773">
    <property type="entry name" value="RNB"/>
    <property type="match status" value="1"/>
</dbReference>
<dbReference type="GO" id="GO:0008859">
    <property type="term" value="F:exoribonuclease II activity"/>
    <property type="evidence" value="ECO:0007669"/>
    <property type="project" value="UniProtKB-EC"/>
</dbReference>
<dbReference type="CDD" id="cd04471">
    <property type="entry name" value="S1_RNase_R"/>
    <property type="match status" value="1"/>
</dbReference>
<dbReference type="InterPro" id="IPR004476">
    <property type="entry name" value="RNase_II/RNase_R"/>
</dbReference>
<evidence type="ECO:0000256" key="5">
    <source>
        <dbReference type="ARBA" id="ARBA00022801"/>
    </source>
</evidence>
<dbReference type="EC" id="3.1.13.1" evidence="8"/>
<dbReference type="PROSITE" id="PS01175">
    <property type="entry name" value="RIBONUCLEASE_II"/>
    <property type="match status" value="1"/>
</dbReference>
<dbReference type="Pfam" id="PF00575">
    <property type="entry name" value="S1"/>
    <property type="match status" value="1"/>
</dbReference>
<evidence type="ECO:0000313" key="11">
    <source>
        <dbReference type="EMBL" id="MEE1675501.1"/>
    </source>
</evidence>
<dbReference type="NCBIfam" id="TIGR02063">
    <property type="entry name" value="RNase_R"/>
    <property type="match status" value="1"/>
</dbReference>
<dbReference type="InterPro" id="IPR001900">
    <property type="entry name" value="RNase_II/R"/>
</dbReference>
<reference evidence="12" key="1">
    <citation type="submission" date="2023-07" db="EMBL/GenBank/DDBJ databases">
        <title>Draft genome sequence of Agarivorans aestuarii strain ZMCS4, a CAZymes producing bacteria isolated from the marine brown algae Clodostephus spongiosus.</title>
        <authorList>
            <person name="Lorente B."/>
            <person name="Cabral C."/>
            <person name="Frias J."/>
            <person name="Faria J."/>
            <person name="Toubarro D."/>
        </authorList>
    </citation>
    <scope>NUCLEOTIDE SEQUENCE [LARGE SCALE GENOMIC DNA]</scope>
    <source>
        <strain evidence="12">ZMCS4</strain>
    </source>
</reference>